<dbReference type="EMBL" id="LR796271">
    <property type="protein sequence ID" value="CAB4133115.1"/>
    <property type="molecule type" value="Genomic_DNA"/>
</dbReference>
<organism evidence="1">
    <name type="scientific">uncultured Caudovirales phage</name>
    <dbReference type="NCBI Taxonomy" id="2100421"/>
    <lineage>
        <taxon>Viruses</taxon>
        <taxon>Duplodnaviria</taxon>
        <taxon>Heunggongvirae</taxon>
        <taxon>Uroviricota</taxon>
        <taxon>Caudoviricetes</taxon>
        <taxon>Peduoviridae</taxon>
        <taxon>Maltschvirus</taxon>
        <taxon>Maltschvirus maltsch</taxon>
    </lineage>
</organism>
<sequence length="65" mass="7301">MKDKTCALLPPMAIQELQRAAQTPITSADPLARIKAIEKVSAKIKRNYPQYYNSGAHDGKKDRRC</sequence>
<accession>A0A6J5LG74</accession>
<proteinExistence type="predicted"/>
<protein>
    <submittedName>
        <fullName evidence="1">Uncharacterized protein</fullName>
    </submittedName>
</protein>
<gene>
    <name evidence="1" type="ORF">UFOVP140_37</name>
</gene>
<name>A0A6J5LG74_9CAUD</name>
<evidence type="ECO:0000313" key="1">
    <source>
        <dbReference type="EMBL" id="CAB4133115.1"/>
    </source>
</evidence>
<reference evidence="1" key="1">
    <citation type="submission" date="2020-04" db="EMBL/GenBank/DDBJ databases">
        <authorList>
            <person name="Chiriac C."/>
            <person name="Salcher M."/>
            <person name="Ghai R."/>
            <person name="Kavagutti S V."/>
        </authorList>
    </citation>
    <scope>NUCLEOTIDE SEQUENCE</scope>
</reference>